<protein>
    <submittedName>
        <fullName evidence="1">Uncharacterized protein</fullName>
    </submittedName>
</protein>
<organism evidence="1 2">
    <name type="scientific">Pelosinus propionicus DSM 13327</name>
    <dbReference type="NCBI Taxonomy" id="1123291"/>
    <lineage>
        <taxon>Bacteria</taxon>
        <taxon>Bacillati</taxon>
        <taxon>Bacillota</taxon>
        <taxon>Negativicutes</taxon>
        <taxon>Selenomonadales</taxon>
        <taxon>Sporomusaceae</taxon>
        <taxon>Pelosinus</taxon>
    </lineage>
</organism>
<gene>
    <name evidence="1" type="ORF">SAMN04490355_109412</name>
</gene>
<dbReference type="STRING" id="1123291.SAMN04490355_109412"/>
<name>A0A1I4QCH2_9FIRM</name>
<proteinExistence type="predicted"/>
<reference evidence="2" key="1">
    <citation type="submission" date="2016-10" db="EMBL/GenBank/DDBJ databases">
        <authorList>
            <person name="Varghese N."/>
            <person name="Submissions S."/>
        </authorList>
    </citation>
    <scope>NUCLEOTIDE SEQUENCE [LARGE SCALE GENOMIC DNA]</scope>
    <source>
        <strain evidence="2">DSM 13327</strain>
    </source>
</reference>
<dbReference type="AlphaFoldDB" id="A0A1I4QCH2"/>
<evidence type="ECO:0000313" key="1">
    <source>
        <dbReference type="EMBL" id="SFM37749.1"/>
    </source>
</evidence>
<keyword evidence="2" id="KW-1185">Reference proteome</keyword>
<evidence type="ECO:0000313" key="2">
    <source>
        <dbReference type="Proteomes" id="UP000199520"/>
    </source>
</evidence>
<dbReference type="RefSeq" id="WP_090944600.1">
    <property type="nucleotide sequence ID" value="NZ_FOTS01000094.1"/>
</dbReference>
<accession>A0A1I4QCH2</accession>
<dbReference type="EMBL" id="FOTS01000094">
    <property type="protein sequence ID" value="SFM37749.1"/>
    <property type="molecule type" value="Genomic_DNA"/>
</dbReference>
<dbReference type="Proteomes" id="UP000199520">
    <property type="component" value="Unassembled WGS sequence"/>
</dbReference>
<sequence>MYKYTEEIGGLTRTYEAESPEKVVELVLAVTIDIQSEINKRQREKQQLTGVDIVLLKNQINHTD</sequence>